<dbReference type="EC" id="2.7.7.7" evidence="16"/>
<keyword evidence="6 16" id="KW-0808">Transferase</keyword>
<keyword evidence="10 16" id="KW-0227">DNA damage</keyword>
<evidence type="ECO:0000256" key="16">
    <source>
        <dbReference type="HAMAP-Rule" id="MF_01113"/>
    </source>
</evidence>
<reference evidence="18 19" key="1">
    <citation type="submission" date="2016-10" db="EMBL/GenBank/DDBJ databases">
        <authorList>
            <person name="de Groot N.N."/>
        </authorList>
    </citation>
    <scope>NUCLEOTIDE SEQUENCE [LARGE SCALE GENOMIC DNA]</scope>
    <source>
        <strain evidence="18 19">CGMCC 1.7005</strain>
    </source>
</reference>
<organism evidence="18 19">
    <name type="scientific">Lishizhenia tianjinensis</name>
    <dbReference type="NCBI Taxonomy" id="477690"/>
    <lineage>
        <taxon>Bacteria</taxon>
        <taxon>Pseudomonadati</taxon>
        <taxon>Bacteroidota</taxon>
        <taxon>Flavobacteriia</taxon>
        <taxon>Flavobacteriales</taxon>
        <taxon>Crocinitomicaceae</taxon>
        <taxon>Lishizhenia</taxon>
    </lineage>
</organism>
<dbReference type="Pfam" id="PF00817">
    <property type="entry name" value="IMS"/>
    <property type="match status" value="1"/>
</dbReference>
<dbReference type="SUPFAM" id="SSF56672">
    <property type="entry name" value="DNA/RNA polymerases"/>
    <property type="match status" value="1"/>
</dbReference>
<dbReference type="CDD" id="cd03586">
    <property type="entry name" value="PolY_Pol_IV_kappa"/>
    <property type="match status" value="1"/>
</dbReference>
<dbReference type="InterPro" id="IPR017961">
    <property type="entry name" value="DNA_pol_Y-fam_little_finger"/>
</dbReference>
<keyword evidence="8 16" id="KW-0235">DNA replication</keyword>
<feature type="active site" evidence="16">
    <location>
        <position position="95"/>
    </location>
</feature>
<evidence type="ECO:0000256" key="10">
    <source>
        <dbReference type="ARBA" id="ARBA00022763"/>
    </source>
</evidence>
<dbReference type="PANTHER" id="PTHR11076:SF33">
    <property type="entry name" value="DNA POLYMERASE KAPPA"/>
    <property type="match status" value="1"/>
</dbReference>
<feature type="site" description="Substrate discrimination" evidence="16">
    <location>
        <position position="5"/>
    </location>
</feature>
<dbReference type="Proteomes" id="UP000236454">
    <property type="component" value="Unassembled WGS sequence"/>
</dbReference>
<evidence type="ECO:0000256" key="12">
    <source>
        <dbReference type="ARBA" id="ARBA00022932"/>
    </source>
</evidence>
<dbReference type="STRING" id="477690.SAMN05216474_0235"/>
<gene>
    <name evidence="16" type="primary">dinB</name>
    <name evidence="18" type="ORF">SAMN05216474_0235</name>
</gene>
<accession>A0A1I6XJF4</accession>
<dbReference type="InterPro" id="IPR001126">
    <property type="entry name" value="UmuC"/>
</dbReference>
<dbReference type="NCBIfam" id="NF002677">
    <property type="entry name" value="PRK02406.1"/>
    <property type="match status" value="1"/>
</dbReference>
<evidence type="ECO:0000313" key="18">
    <source>
        <dbReference type="EMBL" id="SFT38171.1"/>
    </source>
</evidence>
<sequence length="346" mass="39024">MDAFYASIEQRDNPDLKGKPVAVGGNAERGVIAAASYEARKFGVKSAMSSMKAARICPDLIFVPPHFDKYKAASQEIRSIFQRYTDLIEPLALDEAFLDVTDHPMQSATFIAKAIKNDIYESLGLVASAGVSYNKFLAKIASDQDKPDGLFVIAPEEGADFVAQLSVDKFFGVGKVTAQKMKELGIYFGRDLLKFSEQELSTYFGKAGHFFYQIARGIDHRPVKAHRERKSIGAERTLSENILERDEIEFQLKKVVDALWKRYEKAEKKGYTLSIKLKFSDFTQLTRAFTGNKVIQTKAEIWNLSLQLIVENYDRKMPLRLLGVAISNFTDEGDERKEEFVQLSLL</sequence>
<dbReference type="InterPro" id="IPR022880">
    <property type="entry name" value="DNApol_IV"/>
</dbReference>
<comment type="subcellular location">
    <subcellularLocation>
        <location evidence="1 16">Cytoplasm</location>
    </subcellularLocation>
</comment>
<keyword evidence="19" id="KW-1185">Reference proteome</keyword>
<dbReference type="FunFam" id="3.30.1490.100:FF:000004">
    <property type="entry name" value="DNA polymerase IV"/>
    <property type="match status" value="1"/>
</dbReference>
<dbReference type="InterPro" id="IPR043128">
    <property type="entry name" value="Rev_trsase/Diguanyl_cyclase"/>
</dbReference>
<evidence type="ECO:0000256" key="13">
    <source>
        <dbReference type="ARBA" id="ARBA00023125"/>
    </source>
</evidence>
<name>A0A1I6XJF4_9FLAO</name>
<dbReference type="HAMAP" id="MF_01113">
    <property type="entry name" value="DNApol_IV"/>
    <property type="match status" value="1"/>
</dbReference>
<evidence type="ECO:0000313" key="19">
    <source>
        <dbReference type="Proteomes" id="UP000236454"/>
    </source>
</evidence>
<dbReference type="GO" id="GO:0003684">
    <property type="term" value="F:damaged DNA binding"/>
    <property type="evidence" value="ECO:0007669"/>
    <property type="project" value="InterPro"/>
</dbReference>
<dbReference type="Gene3D" id="3.30.1490.100">
    <property type="entry name" value="DNA polymerase, Y-family, little finger domain"/>
    <property type="match status" value="1"/>
</dbReference>
<evidence type="ECO:0000256" key="11">
    <source>
        <dbReference type="ARBA" id="ARBA00022842"/>
    </source>
</evidence>
<dbReference type="GO" id="GO:0042276">
    <property type="term" value="P:error-prone translesion synthesis"/>
    <property type="evidence" value="ECO:0007669"/>
    <property type="project" value="TreeGrafter"/>
</dbReference>
<dbReference type="GO" id="GO:0006281">
    <property type="term" value="P:DNA repair"/>
    <property type="evidence" value="ECO:0007669"/>
    <property type="project" value="UniProtKB-UniRule"/>
</dbReference>
<feature type="binding site" evidence="16">
    <location>
        <position position="94"/>
    </location>
    <ligand>
        <name>Mg(2+)</name>
        <dbReference type="ChEBI" id="CHEBI:18420"/>
    </ligand>
</feature>
<evidence type="ECO:0000256" key="4">
    <source>
        <dbReference type="ARBA" id="ARBA00022457"/>
    </source>
</evidence>
<dbReference type="Gene3D" id="3.30.70.270">
    <property type="match status" value="1"/>
</dbReference>
<dbReference type="GO" id="GO:0000287">
    <property type="term" value="F:magnesium ion binding"/>
    <property type="evidence" value="ECO:0007669"/>
    <property type="project" value="UniProtKB-UniRule"/>
</dbReference>
<keyword evidence="4 16" id="KW-0515">Mutator protein</keyword>
<evidence type="ECO:0000256" key="9">
    <source>
        <dbReference type="ARBA" id="ARBA00022723"/>
    </source>
</evidence>
<evidence type="ECO:0000256" key="14">
    <source>
        <dbReference type="ARBA" id="ARBA00023204"/>
    </source>
</evidence>
<comment type="catalytic activity">
    <reaction evidence="15 16">
        <text>DNA(n) + a 2'-deoxyribonucleoside 5'-triphosphate = DNA(n+1) + diphosphate</text>
        <dbReference type="Rhea" id="RHEA:22508"/>
        <dbReference type="Rhea" id="RHEA-COMP:17339"/>
        <dbReference type="Rhea" id="RHEA-COMP:17340"/>
        <dbReference type="ChEBI" id="CHEBI:33019"/>
        <dbReference type="ChEBI" id="CHEBI:61560"/>
        <dbReference type="ChEBI" id="CHEBI:173112"/>
        <dbReference type="EC" id="2.7.7.7"/>
    </reaction>
</comment>
<keyword evidence="12 16" id="KW-0239">DNA-directed DNA polymerase</keyword>
<dbReference type="GO" id="GO:0005829">
    <property type="term" value="C:cytosol"/>
    <property type="evidence" value="ECO:0007669"/>
    <property type="project" value="TreeGrafter"/>
</dbReference>
<evidence type="ECO:0000256" key="8">
    <source>
        <dbReference type="ARBA" id="ARBA00022705"/>
    </source>
</evidence>
<dbReference type="InterPro" id="IPR036775">
    <property type="entry name" value="DNA_pol_Y-fam_lit_finger_sf"/>
</dbReference>
<keyword evidence="5 16" id="KW-0963">Cytoplasm</keyword>
<comment type="cofactor">
    <cofactor evidence="16">
        <name>Mg(2+)</name>
        <dbReference type="ChEBI" id="CHEBI:18420"/>
    </cofactor>
    <text evidence="16">Binds 2 magnesium ions per subunit.</text>
</comment>
<dbReference type="GO" id="GO:0006261">
    <property type="term" value="P:DNA-templated DNA replication"/>
    <property type="evidence" value="ECO:0007669"/>
    <property type="project" value="UniProtKB-UniRule"/>
</dbReference>
<dbReference type="GO" id="GO:0009432">
    <property type="term" value="P:SOS response"/>
    <property type="evidence" value="ECO:0007669"/>
    <property type="project" value="TreeGrafter"/>
</dbReference>
<keyword evidence="13 16" id="KW-0238">DNA-binding</keyword>
<dbReference type="FunFam" id="3.40.1170.60:FF:000001">
    <property type="entry name" value="DNA polymerase IV"/>
    <property type="match status" value="1"/>
</dbReference>
<keyword evidence="7 16" id="KW-0548">Nucleotidyltransferase</keyword>
<dbReference type="PANTHER" id="PTHR11076">
    <property type="entry name" value="DNA REPAIR POLYMERASE UMUC / TRANSFERASE FAMILY MEMBER"/>
    <property type="match status" value="1"/>
</dbReference>
<dbReference type="AlphaFoldDB" id="A0A1I6XJF4"/>
<dbReference type="InterPro" id="IPR050116">
    <property type="entry name" value="DNA_polymerase-Y"/>
</dbReference>
<feature type="domain" description="UmuC" evidence="17">
    <location>
        <begin position="1"/>
        <end position="174"/>
    </location>
</feature>
<evidence type="ECO:0000256" key="5">
    <source>
        <dbReference type="ARBA" id="ARBA00022490"/>
    </source>
</evidence>
<dbReference type="Gene3D" id="1.10.150.20">
    <property type="entry name" value="5' to 3' exonuclease, C-terminal subdomain"/>
    <property type="match status" value="1"/>
</dbReference>
<evidence type="ECO:0000259" key="17">
    <source>
        <dbReference type="PROSITE" id="PS50173"/>
    </source>
</evidence>
<evidence type="ECO:0000256" key="3">
    <source>
        <dbReference type="ARBA" id="ARBA00011245"/>
    </source>
</evidence>
<evidence type="ECO:0000256" key="7">
    <source>
        <dbReference type="ARBA" id="ARBA00022695"/>
    </source>
</evidence>
<comment type="caution">
    <text evidence="16">Lacks conserved residue(s) required for the propagation of feature annotation.</text>
</comment>
<dbReference type="InterPro" id="IPR043502">
    <property type="entry name" value="DNA/RNA_pol_sf"/>
</dbReference>
<keyword evidence="14 16" id="KW-0234">DNA repair</keyword>
<keyword evidence="9 16" id="KW-0479">Metal-binding</keyword>
<dbReference type="GO" id="GO:0003887">
    <property type="term" value="F:DNA-directed DNA polymerase activity"/>
    <property type="evidence" value="ECO:0007669"/>
    <property type="project" value="UniProtKB-UniRule"/>
</dbReference>
<comment type="function">
    <text evidence="16">Poorly processive, error-prone DNA polymerase involved in untargeted mutagenesis. Copies undamaged DNA at stalled replication forks, which arise in vivo from mismatched or misaligned primer ends. These misaligned primers can be extended by PolIV. Exhibits no 3'-5' exonuclease (proofreading) activity. May be involved in translesional synthesis, in conjunction with the beta clamp from PolIII.</text>
</comment>
<evidence type="ECO:0000256" key="15">
    <source>
        <dbReference type="ARBA" id="ARBA00049244"/>
    </source>
</evidence>
<dbReference type="EMBL" id="FPAS01000001">
    <property type="protein sequence ID" value="SFT38171.1"/>
    <property type="molecule type" value="Genomic_DNA"/>
</dbReference>
<dbReference type="Pfam" id="PF11799">
    <property type="entry name" value="IMS_C"/>
    <property type="match status" value="1"/>
</dbReference>
<dbReference type="Gene3D" id="3.40.1170.60">
    <property type="match status" value="1"/>
</dbReference>
<dbReference type="PROSITE" id="PS50173">
    <property type="entry name" value="UMUC"/>
    <property type="match status" value="1"/>
</dbReference>
<evidence type="ECO:0000256" key="6">
    <source>
        <dbReference type="ARBA" id="ARBA00022679"/>
    </source>
</evidence>
<keyword evidence="11 16" id="KW-0460">Magnesium</keyword>
<protein>
    <recommendedName>
        <fullName evidence="16">DNA polymerase IV</fullName>
        <shortName evidence="16">Pol IV</shortName>
        <ecNumber evidence="16">2.7.7.7</ecNumber>
    </recommendedName>
</protein>
<proteinExistence type="inferred from homology"/>
<evidence type="ECO:0000256" key="2">
    <source>
        <dbReference type="ARBA" id="ARBA00010945"/>
    </source>
</evidence>
<comment type="similarity">
    <text evidence="2 16">Belongs to the DNA polymerase type-Y family.</text>
</comment>
<evidence type="ECO:0000256" key="1">
    <source>
        <dbReference type="ARBA" id="ARBA00004496"/>
    </source>
</evidence>
<comment type="subunit">
    <text evidence="3 16">Monomer.</text>
</comment>
<dbReference type="SUPFAM" id="SSF100879">
    <property type="entry name" value="Lesion bypass DNA polymerase (Y-family), little finger domain"/>
    <property type="match status" value="1"/>
</dbReference>
<dbReference type="Pfam" id="PF21704">
    <property type="entry name" value="POLH-Rev1_HhH"/>
    <property type="match status" value="1"/>
</dbReference>